<sequence>MRNTPVDEVDGIDRPVLALGTDYPTGHVLEFHRHRRVQFLYGATGVMRVETADGSWTVPPHRAVLIPAGTGHRVAMTGVSTRSLYVEPEAVPWFPRTCQVVDVSPLLRALLLSAVDMPPRYDPHGRDGALVALLLHEIRGLVPLPLDLPLPGHTGLRSLCERFAAAPVVHEPPARWAELLHVSERTLHRMFLAGTGVGFARWRQRACVLHALPLLARGVPVARVASDLGYASPAAFATMFSRVLGAPPRDFRPAPG</sequence>
<dbReference type="PROSITE" id="PS01124">
    <property type="entry name" value="HTH_ARAC_FAMILY_2"/>
    <property type="match status" value="1"/>
</dbReference>
<dbReference type="PANTHER" id="PTHR11019">
    <property type="entry name" value="HTH-TYPE TRANSCRIPTIONAL REGULATOR NIMR"/>
    <property type="match status" value="1"/>
</dbReference>
<dbReference type="InterPro" id="IPR014710">
    <property type="entry name" value="RmlC-like_jellyroll"/>
</dbReference>
<dbReference type="SMART" id="SM00342">
    <property type="entry name" value="HTH_ARAC"/>
    <property type="match status" value="1"/>
</dbReference>
<dbReference type="Pfam" id="PF12833">
    <property type="entry name" value="HTH_18"/>
    <property type="match status" value="1"/>
</dbReference>
<evidence type="ECO:0000256" key="3">
    <source>
        <dbReference type="ARBA" id="ARBA00023163"/>
    </source>
</evidence>
<dbReference type="RefSeq" id="WP_330156800.1">
    <property type="nucleotide sequence ID" value="NZ_BAAAJA010000014.1"/>
</dbReference>
<evidence type="ECO:0000313" key="5">
    <source>
        <dbReference type="EMBL" id="MEE2049538.1"/>
    </source>
</evidence>
<reference evidence="5 6" key="1">
    <citation type="submission" date="2023-07" db="EMBL/GenBank/DDBJ databases">
        <authorList>
            <person name="Girao M."/>
            <person name="Carvalho M.F."/>
        </authorList>
    </citation>
    <scope>NUCLEOTIDE SEQUENCE [LARGE SCALE GENOMIC DNA]</scope>
    <source>
        <strain evidence="5 6">66/93</strain>
    </source>
</reference>
<organism evidence="5 6">
    <name type="scientific">Nocardiopsis tropica</name>
    <dbReference type="NCBI Taxonomy" id="109330"/>
    <lineage>
        <taxon>Bacteria</taxon>
        <taxon>Bacillati</taxon>
        <taxon>Actinomycetota</taxon>
        <taxon>Actinomycetes</taxon>
        <taxon>Streptosporangiales</taxon>
        <taxon>Nocardiopsidaceae</taxon>
        <taxon>Nocardiopsis</taxon>
    </lineage>
</organism>
<dbReference type="InterPro" id="IPR003313">
    <property type="entry name" value="AraC-bd"/>
</dbReference>
<dbReference type="InterPro" id="IPR009057">
    <property type="entry name" value="Homeodomain-like_sf"/>
</dbReference>
<keyword evidence="1" id="KW-0805">Transcription regulation</keyword>
<accession>A0ABU7KJS1</accession>
<keyword evidence="3" id="KW-0804">Transcription</keyword>
<evidence type="ECO:0000256" key="2">
    <source>
        <dbReference type="ARBA" id="ARBA00023125"/>
    </source>
</evidence>
<name>A0ABU7KJS1_9ACTN</name>
<keyword evidence="2" id="KW-0238">DNA-binding</keyword>
<dbReference type="InterPro" id="IPR018060">
    <property type="entry name" value="HTH_AraC"/>
</dbReference>
<dbReference type="EMBL" id="JAUUCC010000005">
    <property type="protein sequence ID" value="MEE2049538.1"/>
    <property type="molecule type" value="Genomic_DNA"/>
</dbReference>
<dbReference type="InterPro" id="IPR011051">
    <property type="entry name" value="RmlC_Cupin_sf"/>
</dbReference>
<gene>
    <name evidence="5" type="ORF">Q8A49_03410</name>
</gene>
<comment type="caution">
    <text evidence="5">The sequence shown here is derived from an EMBL/GenBank/DDBJ whole genome shotgun (WGS) entry which is preliminary data.</text>
</comment>
<dbReference type="SUPFAM" id="SSF51182">
    <property type="entry name" value="RmlC-like cupins"/>
    <property type="match status" value="1"/>
</dbReference>
<dbReference type="SUPFAM" id="SSF46689">
    <property type="entry name" value="Homeodomain-like"/>
    <property type="match status" value="1"/>
</dbReference>
<dbReference type="Gene3D" id="1.10.10.60">
    <property type="entry name" value="Homeodomain-like"/>
    <property type="match status" value="1"/>
</dbReference>
<dbReference type="Proteomes" id="UP001348641">
    <property type="component" value="Unassembled WGS sequence"/>
</dbReference>
<evidence type="ECO:0000313" key="6">
    <source>
        <dbReference type="Proteomes" id="UP001348641"/>
    </source>
</evidence>
<evidence type="ECO:0000259" key="4">
    <source>
        <dbReference type="PROSITE" id="PS01124"/>
    </source>
</evidence>
<evidence type="ECO:0000256" key="1">
    <source>
        <dbReference type="ARBA" id="ARBA00023015"/>
    </source>
</evidence>
<dbReference type="CDD" id="cd06124">
    <property type="entry name" value="cupin_NimR-like_N"/>
    <property type="match status" value="1"/>
</dbReference>
<dbReference type="Pfam" id="PF02311">
    <property type="entry name" value="AraC_binding"/>
    <property type="match status" value="1"/>
</dbReference>
<feature type="domain" description="HTH araC/xylS-type" evidence="4">
    <location>
        <begin position="177"/>
        <end position="254"/>
    </location>
</feature>
<protein>
    <submittedName>
        <fullName evidence="5">Helix-turn-helix transcriptional regulator</fullName>
    </submittedName>
</protein>
<dbReference type="Gene3D" id="2.60.120.10">
    <property type="entry name" value="Jelly Rolls"/>
    <property type="match status" value="1"/>
</dbReference>
<dbReference type="PANTHER" id="PTHR11019:SF159">
    <property type="entry name" value="TRANSCRIPTIONAL REGULATOR-RELATED"/>
    <property type="match status" value="1"/>
</dbReference>
<proteinExistence type="predicted"/>